<evidence type="ECO:0000256" key="2">
    <source>
        <dbReference type="ARBA" id="ARBA00022722"/>
    </source>
</evidence>
<comment type="similarity">
    <text evidence="1">Belongs to the nuclease type I family.</text>
</comment>
<dbReference type="GO" id="GO:0046872">
    <property type="term" value="F:metal ion binding"/>
    <property type="evidence" value="ECO:0007669"/>
    <property type="project" value="UniProtKB-KW"/>
</dbReference>
<evidence type="ECO:0000256" key="1">
    <source>
        <dbReference type="ARBA" id="ARBA00009547"/>
    </source>
</evidence>
<evidence type="ECO:0000256" key="4">
    <source>
        <dbReference type="ARBA" id="ARBA00022759"/>
    </source>
</evidence>
<keyword evidence="10" id="KW-1185">Reference proteome</keyword>
<gene>
    <name evidence="9" type="ORF">B5M09_011024</name>
</gene>
<dbReference type="SUPFAM" id="SSF48537">
    <property type="entry name" value="Phospholipase C/P1 nuclease"/>
    <property type="match status" value="1"/>
</dbReference>
<keyword evidence="4" id="KW-0255">Endonuclease</keyword>
<comment type="caution">
    <text evidence="9">The sequence shown here is derived from an EMBL/GenBank/DDBJ whole genome shotgun (WGS) entry which is preliminary data.</text>
</comment>
<dbReference type="GO" id="GO:0016788">
    <property type="term" value="F:hydrolase activity, acting on ester bonds"/>
    <property type="evidence" value="ECO:0007669"/>
    <property type="project" value="InterPro"/>
</dbReference>
<evidence type="ECO:0000256" key="5">
    <source>
        <dbReference type="ARBA" id="ARBA00022801"/>
    </source>
</evidence>
<evidence type="ECO:0000256" key="8">
    <source>
        <dbReference type="PROSITE-ProRule" id="PRU00339"/>
    </source>
</evidence>
<dbReference type="InterPro" id="IPR003154">
    <property type="entry name" value="S1/P1nuclease"/>
</dbReference>
<dbReference type="Gene3D" id="1.25.40.10">
    <property type="entry name" value="Tetratricopeptide repeat domain"/>
    <property type="match status" value="1"/>
</dbReference>
<dbReference type="InterPro" id="IPR019734">
    <property type="entry name" value="TPR_rpt"/>
</dbReference>
<keyword evidence="6" id="KW-1015">Disulfide bond</keyword>
<reference evidence="9" key="1">
    <citation type="submission" date="2018-07" db="EMBL/GenBank/DDBJ databases">
        <title>Annotation of Aphanomyces astaci genome assembly.</title>
        <authorList>
            <person name="Studholme D.J."/>
        </authorList>
    </citation>
    <scope>NUCLEOTIDE SEQUENCE [LARGE SCALE GENOMIC DNA]</scope>
    <source>
        <strain evidence="9">Pc</strain>
    </source>
</reference>
<name>A0A3R7WEM4_APHAT</name>
<proteinExistence type="inferred from homology"/>
<dbReference type="PROSITE" id="PS50005">
    <property type="entry name" value="TPR"/>
    <property type="match status" value="1"/>
</dbReference>
<dbReference type="GO" id="GO:0004519">
    <property type="term" value="F:endonuclease activity"/>
    <property type="evidence" value="ECO:0007669"/>
    <property type="project" value="UniProtKB-KW"/>
</dbReference>
<evidence type="ECO:0000256" key="6">
    <source>
        <dbReference type="ARBA" id="ARBA00023157"/>
    </source>
</evidence>
<organism evidence="9 10">
    <name type="scientific">Aphanomyces astaci</name>
    <name type="common">Crayfish plague agent</name>
    <dbReference type="NCBI Taxonomy" id="112090"/>
    <lineage>
        <taxon>Eukaryota</taxon>
        <taxon>Sar</taxon>
        <taxon>Stramenopiles</taxon>
        <taxon>Oomycota</taxon>
        <taxon>Saprolegniomycetes</taxon>
        <taxon>Saprolegniales</taxon>
        <taxon>Verrucalvaceae</taxon>
        <taxon>Aphanomyces</taxon>
    </lineage>
</organism>
<accession>A0A3R7WEM4</accession>
<keyword evidence="2" id="KW-0540">Nuclease</keyword>
<keyword evidence="7" id="KW-0325">Glycoprotein</keyword>
<dbReference type="VEuPathDB" id="FungiDB:H257_15520"/>
<dbReference type="PANTHER" id="PTHR33146">
    <property type="entry name" value="ENDONUCLEASE 4"/>
    <property type="match status" value="1"/>
</dbReference>
<protein>
    <submittedName>
        <fullName evidence="9">Uncharacterized protein</fullName>
    </submittedName>
</protein>
<evidence type="ECO:0000313" key="10">
    <source>
        <dbReference type="Proteomes" id="UP000284702"/>
    </source>
</evidence>
<keyword evidence="8" id="KW-0802">TPR repeat</keyword>
<feature type="repeat" description="TPR" evidence="8">
    <location>
        <begin position="448"/>
        <end position="481"/>
    </location>
</feature>
<dbReference type="GO" id="GO:0003676">
    <property type="term" value="F:nucleic acid binding"/>
    <property type="evidence" value="ECO:0007669"/>
    <property type="project" value="InterPro"/>
</dbReference>
<keyword evidence="5" id="KW-0378">Hydrolase</keyword>
<dbReference type="Pfam" id="PF02265">
    <property type="entry name" value="S1-P1_nuclease"/>
    <property type="match status" value="1"/>
</dbReference>
<dbReference type="InterPro" id="IPR008947">
    <property type="entry name" value="PLipase_C/P1_nuclease_dom_sf"/>
</dbReference>
<dbReference type="Gene3D" id="1.10.575.10">
    <property type="entry name" value="P1 Nuclease"/>
    <property type="match status" value="1"/>
</dbReference>
<dbReference type="AlphaFoldDB" id="A0A3R7WEM4"/>
<dbReference type="PANTHER" id="PTHR33146:SF10">
    <property type="entry name" value="STRAND-SPECIFIC NUCLEASE, PUTATIVE-RELATED"/>
    <property type="match status" value="1"/>
</dbReference>
<dbReference type="GO" id="GO:0006308">
    <property type="term" value="P:DNA catabolic process"/>
    <property type="evidence" value="ECO:0007669"/>
    <property type="project" value="InterPro"/>
</dbReference>
<evidence type="ECO:0000313" key="9">
    <source>
        <dbReference type="EMBL" id="RQM19918.1"/>
    </source>
</evidence>
<evidence type="ECO:0000256" key="7">
    <source>
        <dbReference type="ARBA" id="ARBA00023180"/>
    </source>
</evidence>
<dbReference type="Pfam" id="PF13181">
    <property type="entry name" value="TPR_8"/>
    <property type="match status" value="1"/>
</dbReference>
<dbReference type="SUPFAM" id="SSF48452">
    <property type="entry name" value="TPR-like"/>
    <property type="match status" value="1"/>
</dbReference>
<keyword evidence="3" id="KW-0479">Metal-binding</keyword>
<dbReference type="EMBL" id="MZMZ02004112">
    <property type="protein sequence ID" value="RQM19918.1"/>
    <property type="molecule type" value="Genomic_DNA"/>
</dbReference>
<dbReference type="InterPro" id="IPR011990">
    <property type="entry name" value="TPR-like_helical_dom_sf"/>
</dbReference>
<dbReference type="Proteomes" id="UP000284702">
    <property type="component" value="Unassembled WGS sequence"/>
</dbReference>
<evidence type="ECO:0000256" key="3">
    <source>
        <dbReference type="ARBA" id="ARBA00022723"/>
    </source>
</evidence>
<sequence length="515" mass="56546">MLGGEIATQSMATKDVETLHLLLRQWDRDFPNTGDVTTACIWADLLKCNSVVTTYCPSSLTPSWSLYNAWHYVNLPVALPPSRLPNPVDPAALLASSLDGSANHVLTGIFETLRTTHSPWTANHALRLFLHVFGDVHNPLHAAAGVSARFPRDDAGGNSFVFRKPCVTTNLHAMWDSLAGVYGSVNWSPDMTTDSADRRAINHSHVSYVEFEHHLTRKDGSAYLTQLFVESHDVAARDAYTGLNLTCDIASSVRTCQVACPSDAYQHQVVGTAEAQLVRGGTRLAMNTPARTPSMSRDDRVRQNVFSARAMARRKHALSNSVGLTSSSLNLDKPKETAVDAKRLKDFTMLVGIPSVMGIVHDNLDEFGLAIDVYKKALALLHDSDNVPFRALVVSWRFVDVDSADLQAALTYHQMHADLTVDDAGQFVAHTNLGLTLGSLGRDRSAEVNAWMQLGFLATTDGHHDNAVRYFDQAYRLAQDLNEIGMMKQASCYLGIARGCLHTHTFFSNVLQSIT</sequence>